<evidence type="ECO:0000259" key="2">
    <source>
        <dbReference type="PROSITE" id="PS01148"/>
    </source>
</evidence>
<evidence type="ECO:0000256" key="1">
    <source>
        <dbReference type="ARBA" id="ARBA00008984"/>
    </source>
</evidence>
<comment type="similarity">
    <text evidence="1">Belongs to the sulfur carrier protein TusA family.</text>
</comment>
<dbReference type="PANTHER" id="PTHR33279">
    <property type="entry name" value="SULFUR CARRIER PROTEIN YEDF-RELATED"/>
    <property type="match status" value="1"/>
</dbReference>
<evidence type="ECO:0000313" key="3">
    <source>
        <dbReference type="EMBL" id="GKX32035.1"/>
    </source>
</evidence>
<dbReference type="Gene3D" id="3.30.110.40">
    <property type="entry name" value="TusA-like domain"/>
    <property type="match status" value="1"/>
</dbReference>
<evidence type="ECO:0000313" key="4">
    <source>
        <dbReference type="Proteomes" id="UP001144256"/>
    </source>
</evidence>
<comment type="caution">
    <text evidence="3">The sequence shown here is derived from an EMBL/GenBank/DDBJ whole genome shotgun (WGS) entry which is preliminary data.</text>
</comment>
<accession>A0A9W5YDE2</accession>
<protein>
    <submittedName>
        <fullName evidence="3">Transcriptional regulator</fullName>
    </submittedName>
</protein>
<keyword evidence="4" id="KW-1185">Reference proteome</keyword>
<reference evidence="3" key="1">
    <citation type="submission" date="2022-06" db="EMBL/GenBank/DDBJ databases">
        <title>Vallitalea longa sp. nov., an anaerobic bacterium isolated from marine sediment.</title>
        <authorList>
            <person name="Hirano S."/>
            <person name="Terahara T."/>
            <person name="Mori K."/>
            <person name="Hamada M."/>
            <person name="Matsumoto R."/>
            <person name="Kobayashi T."/>
        </authorList>
    </citation>
    <scope>NUCLEOTIDE SEQUENCE</scope>
    <source>
        <strain evidence="3">SH18-1</strain>
    </source>
</reference>
<dbReference type="InterPro" id="IPR001455">
    <property type="entry name" value="TusA-like"/>
</dbReference>
<dbReference type="CDD" id="cd00291">
    <property type="entry name" value="SirA_YedF_YeeD"/>
    <property type="match status" value="1"/>
</dbReference>
<dbReference type="Pfam" id="PF01206">
    <property type="entry name" value="TusA"/>
    <property type="match status" value="1"/>
</dbReference>
<gene>
    <name evidence="3" type="ORF">SH1V18_45150</name>
</gene>
<name>A0A9W5YDE2_9FIRM</name>
<dbReference type="InterPro" id="IPR036868">
    <property type="entry name" value="TusA-like_sf"/>
</dbReference>
<dbReference type="EMBL" id="BRLB01000025">
    <property type="protein sequence ID" value="GKX32035.1"/>
    <property type="molecule type" value="Genomic_DNA"/>
</dbReference>
<dbReference type="PROSITE" id="PS01148">
    <property type="entry name" value="UPF0033"/>
    <property type="match status" value="1"/>
</dbReference>
<feature type="domain" description="UPF0033" evidence="2">
    <location>
        <begin position="4"/>
        <end position="28"/>
    </location>
</feature>
<sequence length="72" mass="8393">MNKIDCFGDFCPIPLLKAQKEYKKMDTGESFTLITDHSCVVESIKEYFNKVTCSFDYEEVFNGVWEITVTKH</sequence>
<dbReference type="AlphaFoldDB" id="A0A9W5YDE2"/>
<dbReference type="PANTHER" id="PTHR33279:SF6">
    <property type="entry name" value="SULFUR CARRIER PROTEIN YEDF-RELATED"/>
    <property type="match status" value="1"/>
</dbReference>
<organism evidence="3 4">
    <name type="scientific">Vallitalea longa</name>
    <dbReference type="NCBI Taxonomy" id="2936439"/>
    <lineage>
        <taxon>Bacteria</taxon>
        <taxon>Bacillati</taxon>
        <taxon>Bacillota</taxon>
        <taxon>Clostridia</taxon>
        <taxon>Lachnospirales</taxon>
        <taxon>Vallitaleaceae</taxon>
        <taxon>Vallitalea</taxon>
    </lineage>
</organism>
<dbReference type="Proteomes" id="UP001144256">
    <property type="component" value="Unassembled WGS sequence"/>
</dbReference>
<proteinExistence type="inferred from homology"/>
<dbReference type="RefSeq" id="WP_281819421.1">
    <property type="nucleotide sequence ID" value="NZ_BRLB01000025.1"/>
</dbReference>
<dbReference type="SUPFAM" id="SSF64307">
    <property type="entry name" value="SirA-like"/>
    <property type="match status" value="1"/>
</dbReference>